<comment type="caution">
    <text evidence="2">The sequence shown here is derived from an EMBL/GenBank/DDBJ whole genome shotgun (WGS) entry which is preliminary data.</text>
</comment>
<keyword evidence="3" id="KW-1185">Reference proteome</keyword>
<feature type="compositionally biased region" description="Basic residues" evidence="1">
    <location>
        <begin position="706"/>
        <end position="723"/>
    </location>
</feature>
<evidence type="ECO:0000256" key="1">
    <source>
        <dbReference type="SAM" id="MobiDB-lite"/>
    </source>
</evidence>
<accession>A0ABD2ATF4</accession>
<evidence type="ECO:0000313" key="3">
    <source>
        <dbReference type="Proteomes" id="UP001607302"/>
    </source>
</evidence>
<dbReference type="EMBL" id="JAUDFV010000139">
    <property type="protein sequence ID" value="KAL2723899.1"/>
    <property type="molecule type" value="Genomic_DNA"/>
</dbReference>
<proteinExistence type="predicted"/>
<feature type="compositionally biased region" description="Basic residues" evidence="1">
    <location>
        <begin position="762"/>
        <end position="774"/>
    </location>
</feature>
<dbReference type="AlphaFoldDB" id="A0ABD2ATF4"/>
<evidence type="ECO:0000313" key="2">
    <source>
        <dbReference type="EMBL" id="KAL2723899.1"/>
    </source>
</evidence>
<protein>
    <submittedName>
        <fullName evidence="2">Leucine-rich repeat-containing protein</fullName>
    </submittedName>
</protein>
<organism evidence="2 3">
    <name type="scientific">Vespula squamosa</name>
    <name type="common">Southern yellow jacket</name>
    <name type="synonym">Wasp</name>
    <dbReference type="NCBI Taxonomy" id="30214"/>
    <lineage>
        <taxon>Eukaryota</taxon>
        <taxon>Metazoa</taxon>
        <taxon>Ecdysozoa</taxon>
        <taxon>Arthropoda</taxon>
        <taxon>Hexapoda</taxon>
        <taxon>Insecta</taxon>
        <taxon>Pterygota</taxon>
        <taxon>Neoptera</taxon>
        <taxon>Endopterygota</taxon>
        <taxon>Hymenoptera</taxon>
        <taxon>Apocrita</taxon>
        <taxon>Aculeata</taxon>
        <taxon>Vespoidea</taxon>
        <taxon>Vespidae</taxon>
        <taxon>Vespinae</taxon>
        <taxon>Vespula</taxon>
    </lineage>
</organism>
<gene>
    <name evidence="2" type="ORF">V1478_008412</name>
</gene>
<reference evidence="2 3" key="1">
    <citation type="journal article" date="2024" name="Ann. Entomol. Soc. Am.">
        <title>Genomic analyses of the southern and eastern yellowjacket wasps (Hymenoptera: Vespidae) reveal evolutionary signatures of social life.</title>
        <authorList>
            <person name="Catto M.A."/>
            <person name="Caine P.B."/>
            <person name="Orr S.E."/>
            <person name="Hunt B.G."/>
            <person name="Goodisman M.A.D."/>
        </authorList>
    </citation>
    <scope>NUCLEOTIDE SEQUENCE [LARGE SCALE GENOMIC DNA]</scope>
    <source>
        <strain evidence="2">233</strain>
        <tissue evidence="2">Head and thorax</tissue>
    </source>
</reference>
<dbReference type="Proteomes" id="UP001607302">
    <property type="component" value="Unassembled WGS sequence"/>
</dbReference>
<name>A0ABD2ATF4_VESSQ</name>
<feature type="region of interest" description="Disordered" evidence="1">
    <location>
        <begin position="671"/>
        <end position="782"/>
    </location>
</feature>
<sequence length="1026" mass="119988">MKSENHIKENVDRTDIKNIEDKKNFHECKIYTGWQHKWVSPKRLSRINPIKIREVVRGPFYSPKLLKISPFVSISSCEDSCQAMRYRKTFGIPDPWTERLAIGYCSNEKYDQILKNSCVSRCMRFWITETVWKKMGLPFIQGIPDPDKDFSDIRISKNSSKRKDLKSEVLPHSKSLPNSLEKNILEKDFIPSNVIPSPDLIVTSEQETIEDEKYSMKQPEGFDEEVPDTRNHKNHSKRNSVVKTLDSNNYVNSKFLSCKCDNIKKIKEIKPIQAHFHPSLNVDTQTSPDRFHWISCQQSSFQTLLKIARKAILPRKMYKNFKERWTRKRCRPMLHQSRYFSSHISCHCMQATKKDLPNKIVKKLPDNSSTHHVINDYCPHCKAYIYKKTSDYRDRELIRDYTEKKAREDISLRSYKCFREKIQRPLRENVTTQTELMMQRVNRNDLRLICSRCNYPYFKAEMGMNVSTDRLVDHKISTYDNVNHHFQGKYEDKDKSTVPIVRLISKQDDSNFNDFMKYKHVKDTQENGQKKIGEISKETNSRAGKNRKTYDNDRTKEKIVYFSVGTQVPMISNSDVNAKIPEQSKYCNSTKDTSVTSNICLDRNETLTTSDKNKTIDTNKFKILPTNQNFYGKFPVLISDHEKNTYSKVDDRKIKKKQEEILNDRKDHDVISSTIKNESKRKKKSKNLIDSTRSPKEQSRTESKTKSKIKPKPKSSSKLKIKSTVKSMHNKSNLHVNKKYDKSNKSNSKSISKFKSESKPISKSRSKSTSKSRFKREPESTCNYVQTGSKIRSFKNLKNPNDISERENLHENKRNCLTEKLYNRYQEESTKYKDCNPISNTSIERNKFTKSSPLHDKSQVIRQKELFMECDSCVENDNNLIDDMISCSPMNDVNVKKKINENTDDKSTSMTGFNFDPGPCINRGTYNKIIDSNCSIYSSMQNLYRNNENGNRRFSSKKDCWLSKSDNCMNSNNKQEERKNDVPHKKGNDCYLKFCNSRYFSSIQSLSDDDSIIKINKEKGNKLWNG</sequence>
<feature type="region of interest" description="Disordered" evidence="1">
    <location>
        <begin position="210"/>
        <end position="237"/>
    </location>
</feature>
<feature type="compositionally biased region" description="Basic and acidic residues" evidence="1">
    <location>
        <begin position="693"/>
        <end position="705"/>
    </location>
</feature>